<dbReference type="PANTHER" id="PTHR46296">
    <property type="entry name" value="BNAA05G37250D PROTEIN"/>
    <property type="match status" value="1"/>
</dbReference>
<evidence type="ECO:0000313" key="1">
    <source>
        <dbReference type="EMBL" id="JAD61113.1"/>
    </source>
</evidence>
<sequence length="61" mass="6725">MTSTPLRPNTCSIKVLLGIAWVKGTKHQKKATKNVLSNSANRLKEIFSEVEKEIASRRGAS</sequence>
<dbReference type="EMBL" id="GBRH01236782">
    <property type="protein sequence ID" value="JAD61113.1"/>
    <property type="molecule type" value="Transcribed_RNA"/>
</dbReference>
<dbReference type="InterPro" id="IPR044511">
    <property type="entry name" value="At1g03370/At5g50170-like"/>
</dbReference>
<protein>
    <submittedName>
        <fullName evidence="1">Uncharacterized protein</fullName>
    </submittedName>
</protein>
<reference evidence="1" key="2">
    <citation type="journal article" date="2015" name="Data Brief">
        <title>Shoot transcriptome of the giant reed, Arundo donax.</title>
        <authorList>
            <person name="Barrero R.A."/>
            <person name="Guerrero F.D."/>
            <person name="Moolhuijzen P."/>
            <person name="Goolsby J.A."/>
            <person name="Tidwell J."/>
            <person name="Bellgard S.E."/>
            <person name="Bellgard M.I."/>
        </authorList>
    </citation>
    <scope>NUCLEOTIDE SEQUENCE</scope>
    <source>
        <tissue evidence="1">Shoot tissue taken approximately 20 cm above the soil surface</tissue>
    </source>
</reference>
<dbReference type="AlphaFoldDB" id="A0A0A9BG75"/>
<organism evidence="1">
    <name type="scientific">Arundo donax</name>
    <name type="common">Giant reed</name>
    <name type="synonym">Donax arundinaceus</name>
    <dbReference type="NCBI Taxonomy" id="35708"/>
    <lineage>
        <taxon>Eukaryota</taxon>
        <taxon>Viridiplantae</taxon>
        <taxon>Streptophyta</taxon>
        <taxon>Embryophyta</taxon>
        <taxon>Tracheophyta</taxon>
        <taxon>Spermatophyta</taxon>
        <taxon>Magnoliopsida</taxon>
        <taxon>Liliopsida</taxon>
        <taxon>Poales</taxon>
        <taxon>Poaceae</taxon>
        <taxon>PACMAD clade</taxon>
        <taxon>Arundinoideae</taxon>
        <taxon>Arundineae</taxon>
        <taxon>Arundo</taxon>
    </lineage>
</organism>
<dbReference type="PANTHER" id="PTHR46296:SF4">
    <property type="entry name" value="OS02G0199800 PROTEIN"/>
    <property type="match status" value="1"/>
</dbReference>
<reference evidence="1" key="1">
    <citation type="submission" date="2014-09" db="EMBL/GenBank/DDBJ databases">
        <authorList>
            <person name="Magalhaes I.L.F."/>
            <person name="Oliveira U."/>
            <person name="Santos F.R."/>
            <person name="Vidigal T.H.D.A."/>
            <person name="Brescovit A.D."/>
            <person name="Santos A.J."/>
        </authorList>
    </citation>
    <scope>NUCLEOTIDE SEQUENCE</scope>
    <source>
        <tissue evidence="1">Shoot tissue taken approximately 20 cm above the soil surface</tissue>
    </source>
</reference>
<name>A0A0A9BG75_ARUDO</name>
<proteinExistence type="predicted"/>
<accession>A0A0A9BG75</accession>